<organism evidence="6 7">
    <name type="scientific">Brachybacterium equifaecis</name>
    <dbReference type="NCBI Taxonomy" id="2910770"/>
    <lineage>
        <taxon>Bacteria</taxon>
        <taxon>Bacillati</taxon>
        <taxon>Actinomycetota</taxon>
        <taxon>Actinomycetes</taxon>
        <taxon>Micrococcales</taxon>
        <taxon>Dermabacteraceae</taxon>
        <taxon>Brachybacterium</taxon>
    </lineage>
</organism>
<keyword evidence="7" id="KW-1185">Reference proteome</keyword>
<comment type="similarity">
    <text evidence="1">Belongs to the LysR transcriptional regulatory family.</text>
</comment>
<keyword evidence="4" id="KW-0804">Transcription</keyword>
<evidence type="ECO:0000313" key="7">
    <source>
        <dbReference type="Proteomes" id="UP001203761"/>
    </source>
</evidence>
<comment type="caution">
    <text evidence="6">The sequence shown here is derived from an EMBL/GenBank/DDBJ whole genome shotgun (WGS) entry which is preliminary data.</text>
</comment>
<evidence type="ECO:0000256" key="1">
    <source>
        <dbReference type="ARBA" id="ARBA00009437"/>
    </source>
</evidence>
<name>A0ABT0QXD4_9MICO</name>
<dbReference type="EMBL" id="JAKNCJ010000001">
    <property type="protein sequence ID" value="MCL6421808.1"/>
    <property type="molecule type" value="Genomic_DNA"/>
</dbReference>
<evidence type="ECO:0000313" key="6">
    <source>
        <dbReference type="EMBL" id="MCL6421808.1"/>
    </source>
</evidence>
<reference evidence="6" key="1">
    <citation type="submission" date="2022-02" db="EMBL/GenBank/DDBJ databases">
        <authorList>
            <person name="Lee M."/>
            <person name="Kim S.-J."/>
            <person name="Jung M.-Y."/>
        </authorList>
    </citation>
    <scope>NUCLEOTIDE SEQUENCE</scope>
    <source>
        <strain evidence="6">JHP9</strain>
    </source>
</reference>
<evidence type="ECO:0000256" key="4">
    <source>
        <dbReference type="ARBA" id="ARBA00023163"/>
    </source>
</evidence>
<evidence type="ECO:0000256" key="2">
    <source>
        <dbReference type="ARBA" id="ARBA00023015"/>
    </source>
</evidence>
<dbReference type="PANTHER" id="PTHR30346">
    <property type="entry name" value="TRANSCRIPTIONAL DUAL REGULATOR HCAR-RELATED"/>
    <property type="match status" value="1"/>
</dbReference>
<evidence type="ECO:0000256" key="3">
    <source>
        <dbReference type="ARBA" id="ARBA00023125"/>
    </source>
</evidence>
<gene>
    <name evidence="6" type="ORF">Bequi_00155</name>
</gene>
<feature type="region of interest" description="Disordered" evidence="5">
    <location>
        <begin position="47"/>
        <end position="70"/>
    </location>
</feature>
<evidence type="ECO:0000256" key="5">
    <source>
        <dbReference type="SAM" id="MobiDB-lite"/>
    </source>
</evidence>
<protein>
    <submittedName>
        <fullName evidence="6">LysR family transcriptional regulator</fullName>
    </submittedName>
</protein>
<keyword evidence="2" id="KW-0805">Transcription regulation</keyword>
<dbReference type="SUPFAM" id="SSF53850">
    <property type="entry name" value="Periplasmic binding protein-like II"/>
    <property type="match status" value="1"/>
</dbReference>
<dbReference type="PANTHER" id="PTHR30346:SF0">
    <property type="entry name" value="HCA OPERON TRANSCRIPTIONAL ACTIVATOR HCAR"/>
    <property type="match status" value="1"/>
</dbReference>
<dbReference type="Proteomes" id="UP001203761">
    <property type="component" value="Unassembled WGS sequence"/>
</dbReference>
<proteinExistence type="inferred from homology"/>
<sequence length="200" mass="21475">MRRWKTAPRTAWLELHPLALSEQLSALAEGRVDMCFVRLPLMEGAGAQGAGAQGTDAPVSDSKGVDPEATGAPAALTAADLHIVPLWEEQPVALMGDEHLLSLHGEILLADLEGETEILPRHLDDAEERVEVAATGAGFTRLPLSLARLHHRKDAVHRVITDAEPTQIAIVWPRAADDDARQEFVGTVRGRTGRSGRNGG</sequence>
<keyword evidence="3" id="KW-0238">DNA-binding</keyword>
<accession>A0ABT0QXD4</accession>